<dbReference type="SUPFAM" id="SSF50978">
    <property type="entry name" value="WD40 repeat-like"/>
    <property type="match status" value="1"/>
</dbReference>
<gene>
    <name evidence="4" type="ORF">OLEA9_A074686</name>
</gene>
<keyword evidence="5" id="KW-1185">Reference proteome</keyword>
<comment type="caution">
    <text evidence="4">The sequence shown here is derived from an EMBL/GenBank/DDBJ whole genome shotgun (WGS) entry which is preliminary data.</text>
</comment>
<name>A0A8S0QIV1_OLEEU</name>
<dbReference type="InterPro" id="IPR036322">
    <property type="entry name" value="WD40_repeat_dom_sf"/>
</dbReference>
<accession>A0A8S0QIV1</accession>
<feature type="coiled-coil region" evidence="1">
    <location>
        <begin position="69"/>
        <end position="96"/>
    </location>
</feature>
<organism evidence="4 5">
    <name type="scientific">Olea europaea subsp. europaea</name>
    <dbReference type="NCBI Taxonomy" id="158383"/>
    <lineage>
        <taxon>Eukaryota</taxon>
        <taxon>Viridiplantae</taxon>
        <taxon>Streptophyta</taxon>
        <taxon>Embryophyta</taxon>
        <taxon>Tracheophyta</taxon>
        <taxon>Spermatophyta</taxon>
        <taxon>Magnoliopsida</taxon>
        <taxon>eudicotyledons</taxon>
        <taxon>Gunneridae</taxon>
        <taxon>Pentapetalae</taxon>
        <taxon>asterids</taxon>
        <taxon>lamiids</taxon>
        <taxon>Lamiales</taxon>
        <taxon>Oleaceae</taxon>
        <taxon>Oleeae</taxon>
        <taxon>Olea</taxon>
    </lineage>
</organism>
<feature type="transmembrane region" description="Helical" evidence="3">
    <location>
        <begin position="511"/>
        <end position="531"/>
    </location>
</feature>
<dbReference type="AlphaFoldDB" id="A0A8S0QIV1"/>
<keyword evidence="1" id="KW-0175">Coiled coil</keyword>
<evidence type="ECO:0000256" key="1">
    <source>
        <dbReference type="SAM" id="Coils"/>
    </source>
</evidence>
<reference evidence="4 5" key="1">
    <citation type="submission" date="2019-12" db="EMBL/GenBank/DDBJ databases">
        <authorList>
            <person name="Alioto T."/>
            <person name="Alioto T."/>
            <person name="Gomez Garrido J."/>
        </authorList>
    </citation>
    <scope>NUCLEOTIDE SEQUENCE [LARGE SCALE GENOMIC DNA]</scope>
</reference>
<dbReference type="InterPro" id="IPR015943">
    <property type="entry name" value="WD40/YVTN_repeat-like_dom_sf"/>
</dbReference>
<dbReference type="OrthoDB" id="2018951at2759"/>
<proteinExistence type="predicted"/>
<keyword evidence="3" id="KW-0472">Membrane</keyword>
<feature type="transmembrane region" description="Helical" evidence="3">
    <location>
        <begin position="12"/>
        <end position="35"/>
    </location>
</feature>
<dbReference type="Proteomes" id="UP000594638">
    <property type="component" value="Unassembled WGS sequence"/>
</dbReference>
<keyword evidence="3" id="KW-0812">Transmembrane</keyword>
<dbReference type="Gene3D" id="2.130.10.10">
    <property type="entry name" value="YVTN repeat-like/Quinoprotein amine dehydrogenase"/>
    <property type="match status" value="1"/>
</dbReference>
<feature type="compositionally biased region" description="Basic and acidic residues" evidence="2">
    <location>
        <begin position="607"/>
        <end position="629"/>
    </location>
</feature>
<dbReference type="Gramene" id="OE9A074686T1">
    <property type="protein sequence ID" value="OE9A074686C1"/>
    <property type="gene ID" value="OE9A074686"/>
</dbReference>
<dbReference type="EMBL" id="CACTIH010001842">
    <property type="protein sequence ID" value="CAA2965481.1"/>
    <property type="molecule type" value="Genomic_DNA"/>
</dbReference>
<sequence>MDTSSEKGKSIIILMFYFLILMLLYLPHISCLVLASDLDPSSNLVENDHKDYVPLSENEYQTNPNVNLVRKQQQQLEKMEELVKNLTQLVSRLEARFSEIPEKFEKLPLLSTDDEKRKVEKFKEGLNGKEKVASGAGPGMVSVTKYSTFWSERFQFVSAVKLGSSPSCINVLPFRDFEGLSKYVAVGDDKGKLYVFLRNGDVSVEFDPLSTLQLESSSITAIVSYFSVYKNESIIVSGYDSGLVFMHRVWEVSNNDEWSTLHVEMVGRFEISEGGRSRINVLEVHHVGRKRYILAIDGSGKITVFREDGTVYGSAFPSRQPLAFLKQRLLFLTETGAGSLDLRTMKLKESQCEGLNNSIAKNYVFDAIDRSKAYGFTQEGDLIHTLLMGDVMNFKCRIRSKRKMDLVEPLALHAMKGYLLIANQEKIFVYNVSSQHYVWAGGLRLSFSVGLDEIIASFVNQKVVNVNDEKRMAIPLLTSDYEKLVILSLGNGYVAIYRSNLPSIKSEFNSILWTSPVLFFILFLFGAWQFFAKKKEALTSWGPDDPFSSTSVTNGAPLVSGTVERSFKDSSRNVEIMDLRGSGLRAPSRRFSPTRYSGGSTGPYRPNPDEDSRPSPIDPRFRTNSELKFRGSSIETANVPKRREGLYVNGQVINDSN</sequence>
<evidence type="ECO:0000313" key="4">
    <source>
        <dbReference type="EMBL" id="CAA2965481.1"/>
    </source>
</evidence>
<evidence type="ECO:0000313" key="5">
    <source>
        <dbReference type="Proteomes" id="UP000594638"/>
    </source>
</evidence>
<protein>
    <submittedName>
        <fullName evidence="4">Uncharacterized membrane At1g75140-like</fullName>
    </submittedName>
</protein>
<evidence type="ECO:0000256" key="3">
    <source>
        <dbReference type="SAM" id="Phobius"/>
    </source>
</evidence>
<evidence type="ECO:0000256" key="2">
    <source>
        <dbReference type="SAM" id="MobiDB-lite"/>
    </source>
</evidence>
<keyword evidence="3" id="KW-1133">Transmembrane helix</keyword>
<dbReference type="PANTHER" id="PTHR35464:SF1">
    <property type="entry name" value="OS06G0115200 PROTEIN"/>
    <property type="match status" value="1"/>
</dbReference>
<feature type="region of interest" description="Disordered" evidence="2">
    <location>
        <begin position="584"/>
        <end position="636"/>
    </location>
</feature>
<dbReference type="PANTHER" id="PTHR35464">
    <property type="entry name" value="OS06G0115200 PROTEIN"/>
    <property type="match status" value="1"/>
</dbReference>
<dbReference type="InterPro" id="IPR045288">
    <property type="entry name" value="At1g75140-like"/>
</dbReference>